<feature type="region of interest" description="Disordered" evidence="1">
    <location>
        <begin position="293"/>
        <end position="343"/>
    </location>
</feature>
<protein>
    <submittedName>
        <fullName evidence="2">Uncharacterized protein</fullName>
    </submittedName>
</protein>
<sequence>MDSFGLKGKEKATADDGFFMERLDMLYEQSLAELRAFAEREGRAYEEVKRRMAELHSRSLFDDAVESSSAAADRKELIGRVLRAISQELESLDTLAGLQSFFLVVNPNDPADEGFLGGTIKGREFWRGHRGCGVAGAQAFKAQCTRVQSQLATPTTISAPLPTTLPLSTSVLSRKRPQAREVKSELYGAMRDALRTASGIRNAEMKWTNHSKLDIYGVRLVGWPENVPRQNPSTLSVAQNKLLLDLLNEGKISFSYLEGVQSSVPTVSADEAPNRDEDAMFEDSIDYTWVSEETQEDVGNLDVPSSFIQADSDNGSPSIDELGREGSLRDSGTTPKKRRLEER</sequence>
<accession>A0A5C2S8G7</accession>
<organism evidence="2 3">
    <name type="scientific">Lentinus tigrinus ALCF2SS1-6</name>
    <dbReference type="NCBI Taxonomy" id="1328759"/>
    <lineage>
        <taxon>Eukaryota</taxon>
        <taxon>Fungi</taxon>
        <taxon>Dikarya</taxon>
        <taxon>Basidiomycota</taxon>
        <taxon>Agaricomycotina</taxon>
        <taxon>Agaricomycetes</taxon>
        <taxon>Polyporales</taxon>
        <taxon>Polyporaceae</taxon>
        <taxon>Lentinus</taxon>
    </lineage>
</organism>
<evidence type="ECO:0000313" key="2">
    <source>
        <dbReference type="EMBL" id="RPD60082.1"/>
    </source>
</evidence>
<dbReference type="EMBL" id="ML122267">
    <property type="protein sequence ID" value="RPD60082.1"/>
    <property type="molecule type" value="Genomic_DNA"/>
</dbReference>
<dbReference type="OrthoDB" id="3223825at2759"/>
<evidence type="ECO:0000313" key="3">
    <source>
        <dbReference type="Proteomes" id="UP000313359"/>
    </source>
</evidence>
<name>A0A5C2S8G7_9APHY</name>
<gene>
    <name evidence="2" type="ORF">L227DRAFT_575615</name>
</gene>
<reference evidence="2" key="1">
    <citation type="journal article" date="2018" name="Genome Biol. Evol.">
        <title>Genomics and development of Lentinus tigrinus, a white-rot wood-decaying mushroom with dimorphic fruiting bodies.</title>
        <authorList>
            <person name="Wu B."/>
            <person name="Xu Z."/>
            <person name="Knudson A."/>
            <person name="Carlson A."/>
            <person name="Chen N."/>
            <person name="Kovaka S."/>
            <person name="LaButti K."/>
            <person name="Lipzen A."/>
            <person name="Pennachio C."/>
            <person name="Riley R."/>
            <person name="Schakwitz W."/>
            <person name="Umezawa K."/>
            <person name="Ohm R.A."/>
            <person name="Grigoriev I.V."/>
            <person name="Nagy L.G."/>
            <person name="Gibbons J."/>
            <person name="Hibbett D."/>
        </authorList>
    </citation>
    <scope>NUCLEOTIDE SEQUENCE [LARGE SCALE GENOMIC DNA]</scope>
    <source>
        <strain evidence="2">ALCF2SS1-6</strain>
    </source>
</reference>
<dbReference type="Proteomes" id="UP000313359">
    <property type="component" value="Unassembled WGS sequence"/>
</dbReference>
<feature type="compositionally biased region" description="Polar residues" evidence="1">
    <location>
        <begin position="306"/>
        <end position="317"/>
    </location>
</feature>
<keyword evidence="3" id="KW-1185">Reference proteome</keyword>
<evidence type="ECO:0000256" key="1">
    <source>
        <dbReference type="SAM" id="MobiDB-lite"/>
    </source>
</evidence>
<proteinExistence type="predicted"/>
<dbReference type="AlphaFoldDB" id="A0A5C2S8G7"/>